<feature type="domain" description="J" evidence="3">
    <location>
        <begin position="342"/>
        <end position="412"/>
    </location>
</feature>
<feature type="region of interest" description="Disordered" evidence="1">
    <location>
        <begin position="309"/>
        <end position="329"/>
    </location>
</feature>
<evidence type="ECO:0000256" key="2">
    <source>
        <dbReference type="SAM" id="Phobius"/>
    </source>
</evidence>
<keyword evidence="2" id="KW-0812">Transmembrane</keyword>
<evidence type="ECO:0000256" key="1">
    <source>
        <dbReference type="SAM" id="MobiDB-lite"/>
    </source>
</evidence>
<accession>A0A0S4KPE8</accession>
<evidence type="ECO:0000313" key="4">
    <source>
        <dbReference type="EMBL" id="CUI15434.1"/>
    </source>
</evidence>
<dbReference type="InterPro" id="IPR050817">
    <property type="entry name" value="DjlA_DnaK_co-chaperone"/>
</dbReference>
<dbReference type="Gene3D" id="1.10.287.110">
    <property type="entry name" value="DnaJ domain"/>
    <property type="match status" value="1"/>
</dbReference>
<dbReference type="AlphaFoldDB" id="A0A0S4KPE8"/>
<dbReference type="SMART" id="SM00271">
    <property type="entry name" value="DnaJ"/>
    <property type="match status" value="1"/>
</dbReference>
<dbReference type="VEuPathDB" id="TriTrypDB:BSAL_42355"/>
<reference evidence="5" key="1">
    <citation type="submission" date="2015-09" db="EMBL/GenBank/DDBJ databases">
        <authorList>
            <consortium name="Pathogen Informatics"/>
        </authorList>
    </citation>
    <scope>NUCLEOTIDE SEQUENCE [LARGE SCALE GENOMIC DNA]</scope>
    <source>
        <strain evidence="5">Lake Konstanz</strain>
    </source>
</reference>
<dbReference type="PROSITE" id="PS50076">
    <property type="entry name" value="DNAJ_2"/>
    <property type="match status" value="1"/>
</dbReference>
<keyword evidence="2" id="KW-1133">Transmembrane helix</keyword>
<evidence type="ECO:0000259" key="3">
    <source>
        <dbReference type="PROSITE" id="PS50076"/>
    </source>
</evidence>
<gene>
    <name evidence="4" type="ORF">BSAL_42355</name>
</gene>
<feature type="transmembrane region" description="Helical" evidence="2">
    <location>
        <begin position="440"/>
        <end position="462"/>
    </location>
</feature>
<dbReference type="OMA" id="DEANCHP"/>
<dbReference type="InterPro" id="IPR036869">
    <property type="entry name" value="J_dom_sf"/>
</dbReference>
<dbReference type="OrthoDB" id="10250354at2759"/>
<sequence length="484" mass="53554">MLRRSVRTLLEVGEVSSLVMTSYVLSNGFVQDCIGAACSMDQALFRFGFKQPTRLLLVANFALAKRMMTRFCQSIVIGCFCVSSSTFLNSAVDYYFTNGFFQEVVFDGFLVARLLRWLGRMATPTRAQRIGEFFDSEVDSDRANNLAYAVAFRERMVTEGSSVASAVVAANLVTDVANILADQLEWVRIYHNEVYLKWRKARAVELSASEGEVAPSSRALLITLLRRTIKGHAASTVMSIAEIGMQWGVRMVGKAAARKVFRNHSINSVPSFWVESILLCLTSPVLARTAHLTAAMTYYALESTILPQTEGETKVQDEEEAAEKDEEAEHREQFNAAHNTNDLYAALGVDSSASSADIKKAYRQRALQYHPDRFSHLQQGEREAAQKAMPAINEAYEVLSCDSKRAAYDASRTLQGSPFDPEKPHPLAARFMGLPVPVQVVCGLTVVTSFAWAGGLAFYAHVKNHFLVLTQPSRGPVRHMCGAT</sequence>
<protein>
    <submittedName>
        <fullName evidence="4">DNA-J protein, putative</fullName>
    </submittedName>
</protein>
<dbReference type="Proteomes" id="UP000051952">
    <property type="component" value="Unassembled WGS sequence"/>
</dbReference>
<organism evidence="4 5">
    <name type="scientific">Bodo saltans</name>
    <name type="common">Flagellated protozoan</name>
    <dbReference type="NCBI Taxonomy" id="75058"/>
    <lineage>
        <taxon>Eukaryota</taxon>
        <taxon>Discoba</taxon>
        <taxon>Euglenozoa</taxon>
        <taxon>Kinetoplastea</taxon>
        <taxon>Metakinetoplastina</taxon>
        <taxon>Eubodonida</taxon>
        <taxon>Bodonidae</taxon>
        <taxon>Bodo</taxon>
    </lineage>
</organism>
<proteinExistence type="predicted"/>
<dbReference type="EMBL" id="CYKH01002148">
    <property type="protein sequence ID" value="CUI15434.1"/>
    <property type="molecule type" value="Genomic_DNA"/>
</dbReference>
<keyword evidence="5" id="KW-1185">Reference proteome</keyword>
<dbReference type="PANTHER" id="PTHR24074">
    <property type="entry name" value="CO-CHAPERONE PROTEIN DJLA"/>
    <property type="match status" value="1"/>
</dbReference>
<feature type="compositionally biased region" description="Acidic residues" evidence="1">
    <location>
        <begin position="317"/>
        <end position="326"/>
    </location>
</feature>
<dbReference type="Pfam" id="PF00226">
    <property type="entry name" value="DnaJ"/>
    <property type="match status" value="1"/>
</dbReference>
<name>A0A0S4KPE8_BODSA</name>
<evidence type="ECO:0000313" key="5">
    <source>
        <dbReference type="Proteomes" id="UP000051952"/>
    </source>
</evidence>
<dbReference type="CDD" id="cd06257">
    <property type="entry name" value="DnaJ"/>
    <property type="match status" value="1"/>
</dbReference>
<feature type="transmembrane region" description="Helical" evidence="2">
    <location>
        <begin position="71"/>
        <end position="88"/>
    </location>
</feature>
<dbReference type="PRINTS" id="PR00625">
    <property type="entry name" value="JDOMAIN"/>
</dbReference>
<keyword evidence="2" id="KW-0472">Membrane</keyword>
<dbReference type="SUPFAM" id="SSF46565">
    <property type="entry name" value="Chaperone J-domain"/>
    <property type="match status" value="1"/>
</dbReference>
<dbReference type="InterPro" id="IPR001623">
    <property type="entry name" value="DnaJ_domain"/>
</dbReference>